<evidence type="ECO:0000256" key="1">
    <source>
        <dbReference type="ARBA" id="ARBA00006068"/>
    </source>
</evidence>
<dbReference type="EMBL" id="JAHLPM010000010">
    <property type="protein sequence ID" value="MBU5438782.1"/>
    <property type="molecule type" value="Genomic_DNA"/>
</dbReference>
<dbReference type="RefSeq" id="WP_216520157.1">
    <property type="nucleotide sequence ID" value="NZ_JAHLPM010000010.1"/>
</dbReference>
<feature type="domain" description="Cell envelope-related transcriptional attenuator" evidence="2">
    <location>
        <begin position="90"/>
        <end position="246"/>
    </location>
</feature>
<keyword evidence="4" id="KW-1185">Reference proteome</keyword>
<dbReference type="Proteomes" id="UP000749471">
    <property type="component" value="Unassembled WGS sequence"/>
</dbReference>
<evidence type="ECO:0000313" key="3">
    <source>
        <dbReference type="EMBL" id="MBU5438782.1"/>
    </source>
</evidence>
<evidence type="ECO:0000313" key="4">
    <source>
        <dbReference type="Proteomes" id="UP000749471"/>
    </source>
</evidence>
<accession>A0ABS6E793</accession>
<proteinExistence type="inferred from homology"/>
<dbReference type="InterPro" id="IPR004474">
    <property type="entry name" value="LytR_CpsA_psr"/>
</dbReference>
<dbReference type="Pfam" id="PF03816">
    <property type="entry name" value="LytR_cpsA_psr"/>
    <property type="match status" value="1"/>
</dbReference>
<organism evidence="3 4">
    <name type="scientific">Tissierella simiarum</name>
    <dbReference type="NCBI Taxonomy" id="2841534"/>
    <lineage>
        <taxon>Bacteria</taxon>
        <taxon>Bacillati</taxon>
        <taxon>Bacillota</taxon>
        <taxon>Tissierellia</taxon>
        <taxon>Tissierellales</taxon>
        <taxon>Tissierellaceae</taxon>
        <taxon>Tissierella</taxon>
    </lineage>
</organism>
<name>A0ABS6E793_9FIRM</name>
<dbReference type="PANTHER" id="PTHR33392:SF6">
    <property type="entry name" value="POLYISOPRENYL-TEICHOIC ACID--PEPTIDOGLYCAN TEICHOIC ACID TRANSFERASE TAGU"/>
    <property type="match status" value="1"/>
</dbReference>
<dbReference type="InterPro" id="IPR050922">
    <property type="entry name" value="LytR/CpsA/Psr_CW_biosynth"/>
</dbReference>
<dbReference type="NCBIfam" id="TIGR00350">
    <property type="entry name" value="lytR_cpsA_psr"/>
    <property type="match status" value="1"/>
</dbReference>
<comment type="caution">
    <text evidence="3">The sequence shown here is derived from an EMBL/GenBank/DDBJ whole genome shotgun (WGS) entry which is preliminary data.</text>
</comment>
<protein>
    <submittedName>
        <fullName evidence="3">LCP family protein</fullName>
    </submittedName>
</protein>
<comment type="similarity">
    <text evidence="1">Belongs to the LytR/CpsA/Psr (LCP) family.</text>
</comment>
<evidence type="ECO:0000259" key="2">
    <source>
        <dbReference type="Pfam" id="PF03816"/>
    </source>
</evidence>
<dbReference type="PANTHER" id="PTHR33392">
    <property type="entry name" value="POLYISOPRENYL-TEICHOIC ACID--PEPTIDOGLYCAN TEICHOIC ACID TRANSFERASE TAGU"/>
    <property type="match status" value="1"/>
</dbReference>
<sequence length="330" mass="37386">MKKKLLLSFIIAFMCFTLIFMAVDRKFFSKNNSAVVSDTGSDEDINLDEKGKISDEILFLLMGIDDKGGIDKVKERKAKSQEGYQSTGNRSDTMMLCKVNFKTGEINIISIPRDTKVRIRGRKNDSKINAAYSLGGAYLAVDTVRDLLNIDLNYYVTVDYKAVIEIVDAIGGVEIDVPRDMEYTDPTDDPPLNINIKKGLQVLDGDKAHGFLRWRKNNDRTVEYPEGDIDRIKAQQMFMKELIKQTLRPKNILKLPALIETYFNNVETNIPIGVVLQGARLATKIDMDNITTEIIPGEAKYIGPTSYYIYDKVEIESLVKTMFSDYLLTE</sequence>
<reference evidence="3 4" key="1">
    <citation type="submission" date="2021-06" db="EMBL/GenBank/DDBJ databases">
        <authorList>
            <person name="Sun Q."/>
            <person name="Li D."/>
        </authorList>
    </citation>
    <scope>NUCLEOTIDE SEQUENCE [LARGE SCALE GENOMIC DNA]</scope>
    <source>
        <strain evidence="3 4">MSJ-40</strain>
    </source>
</reference>
<gene>
    <name evidence="3" type="ORF">KQI42_12210</name>
</gene>